<dbReference type="PANTHER" id="PTHR10545:SF42">
    <property type="entry name" value="ACETYLTRANSFERASE"/>
    <property type="match status" value="1"/>
</dbReference>
<comment type="caution">
    <text evidence="4">The sequence shown here is derived from an EMBL/GenBank/DDBJ whole genome shotgun (WGS) entry which is preliminary data.</text>
</comment>
<dbReference type="CDD" id="cd04301">
    <property type="entry name" value="NAT_SF"/>
    <property type="match status" value="1"/>
</dbReference>
<dbReference type="SUPFAM" id="SSF55729">
    <property type="entry name" value="Acyl-CoA N-acyltransferases (Nat)"/>
    <property type="match status" value="1"/>
</dbReference>
<dbReference type="InterPro" id="IPR000182">
    <property type="entry name" value="GNAT_dom"/>
</dbReference>
<dbReference type="Gene3D" id="3.40.630.30">
    <property type="match status" value="1"/>
</dbReference>
<dbReference type="Pfam" id="PF00583">
    <property type="entry name" value="Acetyltransf_1"/>
    <property type="match status" value="1"/>
</dbReference>
<sequence length="151" mass="17494">MVEINFLTAADRADWEVLARGFKAHFEIEANDEDYDQTWRRLLDRRQIRGIAARLDGKMVGIAHYYFHTSVWAAGNCRCYLQDLFVDKETRRQGVALALIEWLAQDAERNGATRLHWHTPQDNVTARGLYDKVAQYKGYIAYSRRLNAAAT</sequence>
<dbReference type="InterPro" id="IPR016181">
    <property type="entry name" value="Acyl_CoA_acyltransferase"/>
</dbReference>
<evidence type="ECO:0000256" key="2">
    <source>
        <dbReference type="ARBA" id="ARBA00023315"/>
    </source>
</evidence>
<dbReference type="PROSITE" id="PS51186">
    <property type="entry name" value="GNAT"/>
    <property type="match status" value="1"/>
</dbReference>
<keyword evidence="1 4" id="KW-0808">Transferase</keyword>
<evidence type="ECO:0000256" key="1">
    <source>
        <dbReference type="ARBA" id="ARBA00022679"/>
    </source>
</evidence>
<keyword evidence="2" id="KW-0012">Acyltransferase</keyword>
<dbReference type="Proteomes" id="UP000287547">
    <property type="component" value="Unassembled WGS sequence"/>
</dbReference>
<dbReference type="InterPro" id="IPR051016">
    <property type="entry name" value="Diverse_Substrate_AcTransf"/>
</dbReference>
<evidence type="ECO:0000313" key="4">
    <source>
        <dbReference type="EMBL" id="RSM72369.1"/>
    </source>
</evidence>
<feature type="domain" description="N-acetyltransferase" evidence="3">
    <location>
        <begin position="4"/>
        <end position="151"/>
    </location>
</feature>
<accession>A0A428YSN7</accession>
<evidence type="ECO:0000259" key="3">
    <source>
        <dbReference type="PROSITE" id="PS51186"/>
    </source>
</evidence>
<evidence type="ECO:0000313" key="5">
    <source>
        <dbReference type="Proteomes" id="UP000287547"/>
    </source>
</evidence>
<dbReference type="EMBL" id="QHKI01000060">
    <property type="protein sequence ID" value="RSM72369.1"/>
    <property type="molecule type" value="Genomic_DNA"/>
</dbReference>
<protein>
    <submittedName>
        <fullName evidence="4">GNAT family N-acetyltransferase</fullName>
    </submittedName>
</protein>
<dbReference type="GO" id="GO:0008080">
    <property type="term" value="F:N-acetyltransferase activity"/>
    <property type="evidence" value="ECO:0007669"/>
    <property type="project" value="TreeGrafter"/>
</dbReference>
<reference evidence="4 5" key="1">
    <citation type="submission" date="2018-05" db="EMBL/GenBank/DDBJ databases">
        <title>Evolution of GPA BGCs.</title>
        <authorList>
            <person name="Waglechner N."/>
            <person name="Wright G.D."/>
        </authorList>
    </citation>
    <scope>NUCLEOTIDE SEQUENCE [LARGE SCALE GENOMIC DNA]</scope>
    <source>
        <strain evidence="4 5">A82846</strain>
    </source>
</reference>
<dbReference type="PANTHER" id="PTHR10545">
    <property type="entry name" value="DIAMINE N-ACETYLTRANSFERASE"/>
    <property type="match status" value="1"/>
</dbReference>
<organism evidence="4 5">
    <name type="scientific">Kibdelosporangium aridum</name>
    <dbReference type="NCBI Taxonomy" id="2030"/>
    <lineage>
        <taxon>Bacteria</taxon>
        <taxon>Bacillati</taxon>
        <taxon>Actinomycetota</taxon>
        <taxon>Actinomycetes</taxon>
        <taxon>Pseudonocardiales</taxon>
        <taxon>Pseudonocardiaceae</taxon>
        <taxon>Kibdelosporangium</taxon>
    </lineage>
</organism>
<name>A0A428YSN7_KIBAR</name>
<dbReference type="OrthoDB" id="9805924at2"/>
<dbReference type="AlphaFoldDB" id="A0A428YSN7"/>
<proteinExistence type="predicted"/>
<gene>
    <name evidence="4" type="ORF">DMH04_42815</name>
</gene>